<dbReference type="Pfam" id="PF02368">
    <property type="entry name" value="Big_2"/>
    <property type="match status" value="1"/>
</dbReference>
<feature type="domain" description="BIG2" evidence="1">
    <location>
        <begin position="318"/>
        <end position="373"/>
    </location>
</feature>
<evidence type="ECO:0000259" key="1">
    <source>
        <dbReference type="Pfam" id="PF02368"/>
    </source>
</evidence>
<reference evidence="2" key="2">
    <citation type="journal article" date="2021" name="PeerJ">
        <title>Extensive microbial diversity within the chicken gut microbiome revealed by metagenomics and culture.</title>
        <authorList>
            <person name="Gilroy R."/>
            <person name="Ravi A."/>
            <person name="Getino M."/>
            <person name="Pursley I."/>
            <person name="Horton D.L."/>
            <person name="Alikhan N.F."/>
            <person name="Baker D."/>
            <person name="Gharbi K."/>
            <person name="Hall N."/>
            <person name="Watson M."/>
            <person name="Adriaenssens E.M."/>
            <person name="Foster-Nyarko E."/>
            <person name="Jarju S."/>
            <person name="Secka A."/>
            <person name="Antonio M."/>
            <person name="Oren A."/>
            <person name="Chaudhuri R.R."/>
            <person name="La Ragione R."/>
            <person name="Hildebrand F."/>
            <person name="Pallen M.J."/>
        </authorList>
    </citation>
    <scope>NUCLEOTIDE SEQUENCE</scope>
    <source>
        <strain evidence="2">B1-3475</strain>
    </source>
</reference>
<dbReference type="Gene3D" id="2.60.40.1080">
    <property type="match status" value="1"/>
</dbReference>
<gene>
    <name evidence="2" type="ORF">IAC08_00510</name>
</gene>
<reference evidence="2" key="1">
    <citation type="submission" date="2020-10" db="EMBL/GenBank/DDBJ databases">
        <authorList>
            <person name="Gilroy R."/>
        </authorList>
    </citation>
    <scope>NUCLEOTIDE SEQUENCE</scope>
    <source>
        <strain evidence="2">B1-3475</strain>
    </source>
</reference>
<name>A0A9D9HJA3_9BACT</name>
<dbReference type="SUPFAM" id="SSF49373">
    <property type="entry name" value="Invasin/intimin cell-adhesion fragments"/>
    <property type="match status" value="1"/>
</dbReference>
<dbReference type="EMBL" id="JADIMK010000005">
    <property type="protein sequence ID" value="MBO8454875.1"/>
    <property type="molecule type" value="Genomic_DNA"/>
</dbReference>
<dbReference type="AlphaFoldDB" id="A0A9D9HJA3"/>
<dbReference type="InterPro" id="IPR008964">
    <property type="entry name" value="Invasin/intimin_cell_adhesion"/>
</dbReference>
<comment type="caution">
    <text evidence="2">The sequence shown here is derived from an EMBL/GenBank/DDBJ whole genome shotgun (WGS) entry which is preliminary data.</text>
</comment>
<proteinExistence type="predicted"/>
<protein>
    <recommendedName>
        <fullName evidence="1">BIG2 domain-containing protein</fullName>
    </recommendedName>
</protein>
<dbReference type="PROSITE" id="PS51257">
    <property type="entry name" value="PROKAR_LIPOPROTEIN"/>
    <property type="match status" value="1"/>
</dbReference>
<organism evidence="2 3">
    <name type="scientific">Candidatus Cryptobacteroides intestinigallinarum</name>
    <dbReference type="NCBI Taxonomy" id="2840767"/>
    <lineage>
        <taxon>Bacteria</taxon>
        <taxon>Pseudomonadati</taxon>
        <taxon>Bacteroidota</taxon>
        <taxon>Bacteroidia</taxon>
        <taxon>Bacteroidales</taxon>
        <taxon>Candidatus Cryptobacteroides</taxon>
    </lineage>
</organism>
<sequence length="916" mass="100998">MRRSFWAAILAASLLTQGCVREIGETVPADISAGGLHEVSIEFSAGRMSSSADEYGTGEACPGTRSAVGDKISDDSGIYDVNVAIYDDKGMLVHAEYMSGQTALTADLAYGSEYTVFALANTGEVDLPSDMAQMEQWRYCVKYDSGLSDSGGLPMCGKTVLDTRGEDVPAALCLVMRRLAAEIVLSFRCKEELVVDLDSVLLGNVPVEIMPFSDSGSPVSRSKGDYATGDDIGSLMDGSTISLYMLEDLCAGAESPYVKVKGQVVNSSGLVSADVDYRLYLDWEIIRNSRYVIPFAATSDGIYEDSDRVEVTDGILQISPLKVSLHVGDSVRLDVPASRLAGISYSSDDPSVASVDSTGKVIGRSPGTVVIRAACDVPEAEGSCEVEVYSFDTFTDYTARLSEFARAWGEIDFPSASEVDPVMVVFGEDTLFVGRDLPDKKDMQIVRCGSHELYYVPSGSRQKLYVWNSKTLGKTRIEFIQGRKYAEMIMDNRAYPRYLLNAPRENTVELGDTGQKVEFYLYLADERNNYLDIGQFFLPDAVEETMGESYYDEFFWDYMDCLEISASHDYGSYLKIDYLMYGWEDSGEDYLASGTMCILRSDENLPEEFVMTLTNVASGFGKMPSTEVSVEVSRAFAGQGFIGEAYNFQIAPGSLASDRILLEADLPAMAEWEIRRFDPGVGRNTYEDIWNHADSRFTSLLAGPEKDAASGRMALRLLEPSRFSGDEFFANGSYILRGSITNPVSGDVVRGYYIIDIILYVSVLSEVDIEQKTVGSSTVSRTYVPLSVWSYAGNEDFWSNLYPVMLHDQKTGRVSRLNSLVDGNVVDTFEIPESVSDPQHSYDVLINSLEGVFGRGTGEFWFVTVDGQLVPDLKIDRSSMSASGADGYYHFVRQYDSGPGIENYLIEAYFHDFSIY</sequence>
<dbReference type="InterPro" id="IPR003343">
    <property type="entry name" value="Big_2"/>
</dbReference>
<accession>A0A9D9HJA3</accession>
<evidence type="ECO:0000313" key="3">
    <source>
        <dbReference type="Proteomes" id="UP000823617"/>
    </source>
</evidence>
<evidence type="ECO:0000313" key="2">
    <source>
        <dbReference type="EMBL" id="MBO8454875.1"/>
    </source>
</evidence>
<dbReference type="Proteomes" id="UP000823617">
    <property type="component" value="Unassembled WGS sequence"/>
</dbReference>